<feature type="coiled-coil region" evidence="5">
    <location>
        <begin position="348"/>
        <end position="382"/>
    </location>
</feature>
<evidence type="ECO:0000256" key="6">
    <source>
        <dbReference type="SAM" id="MobiDB-lite"/>
    </source>
</evidence>
<reference evidence="8" key="1">
    <citation type="journal article" date="2025" name="Foods">
        <title>Unveiling the Microbial Signatures of Arabica Coffee Cherries: Insights into Ripeness Specific Diversity, Functional Traits, and Implications for Quality and Safety.</title>
        <authorList>
            <consortium name="RefSeq"/>
            <person name="Tenea G.N."/>
            <person name="Cifuentes V."/>
            <person name="Reyes P."/>
            <person name="Cevallos-Vallejos M."/>
        </authorList>
    </citation>
    <scope>NUCLEOTIDE SEQUENCE [LARGE SCALE GENOMIC DNA]</scope>
</reference>
<evidence type="ECO:0000313" key="8">
    <source>
        <dbReference type="Proteomes" id="UP001652660"/>
    </source>
</evidence>
<evidence type="ECO:0000256" key="3">
    <source>
        <dbReference type="ARBA" id="ARBA00022833"/>
    </source>
</evidence>
<keyword evidence="1" id="KW-0479">Metal-binding</keyword>
<reference evidence="9" key="2">
    <citation type="submission" date="2025-08" db="UniProtKB">
        <authorList>
            <consortium name="RefSeq"/>
        </authorList>
    </citation>
    <scope>IDENTIFICATION</scope>
    <source>
        <tissue evidence="9">Leaves</tissue>
    </source>
</reference>
<dbReference type="InterPro" id="IPR001841">
    <property type="entry name" value="Znf_RING"/>
</dbReference>
<dbReference type="SUPFAM" id="SSF57850">
    <property type="entry name" value="RING/U-box"/>
    <property type="match status" value="1"/>
</dbReference>
<dbReference type="Gene3D" id="3.30.40.10">
    <property type="entry name" value="Zinc/RING finger domain, C3HC4 (zinc finger)"/>
    <property type="match status" value="1"/>
</dbReference>
<name>A0A6P6TWF9_COFAR</name>
<dbReference type="Proteomes" id="UP001652660">
    <property type="component" value="Chromosome 8e"/>
</dbReference>
<dbReference type="OrthoDB" id="1935339at2759"/>
<gene>
    <name evidence="9" type="primary">LOC113704376</name>
</gene>
<evidence type="ECO:0000256" key="1">
    <source>
        <dbReference type="ARBA" id="ARBA00022723"/>
    </source>
</evidence>
<feature type="compositionally biased region" description="Basic and acidic residues" evidence="6">
    <location>
        <begin position="17"/>
        <end position="26"/>
    </location>
</feature>
<keyword evidence="3" id="KW-0862">Zinc</keyword>
<dbReference type="PANTHER" id="PTHR47361:SF4">
    <property type="entry name" value="RING_U-BOX SUPERFAMILY PROTEIN"/>
    <property type="match status" value="1"/>
</dbReference>
<organism evidence="8 9">
    <name type="scientific">Coffea arabica</name>
    <name type="common">Arabian coffee</name>
    <dbReference type="NCBI Taxonomy" id="13443"/>
    <lineage>
        <taxon>Eukaryota</taxon>
        <taxon>Viridiplantae</taxon>
        <taxon>Streptophyta</taxon>
        <taxon>Embryophyta</taxon>
        <taxon>Tracheophyta</taxon>
        <taxon>Spermatophyta</taxon>
        <taxon>Magnoliopsida</taxon>
        <taxon>eudicotyledons</taxon>
        <taxon>Gunneridae</taxon>
        <taxon>Pentapetalae</taxon>
        <taxon>asterids</taxon>
        <taxon>lamiids</taxon>
        <taxon>Gentianales</taxon>
        <taxon>Rubiaceae</taxon>
        <taxon>Ixoroideae</taxon>
        <taxon>Gardenieae complex</taxon>
        <taxon>Bertiereae - Coffeeae clade</taxon>
        <taxon>Coffeeae</taxon>
        <taxon>Coffea</taxon>
    </lineage>
</organism>
<dbReference type="GeneID" id="113704376"/>
<dbReference type="InterPro" id="IPR017907">
    <property type="entry name" value="Znf_RING_CS"/>
</dbReference>
<evidence type="ECO:0000313" key="9">
    <source>
        <dbReference type="RefSeq" id="XP_027082056.1"/>
    </source>
</evidence>
<dbReference type="Pfam" id="PF13639">
    <property type="entry name" value="zf-RING_2"/>
    <property type="match status" value="1"/>
</dbReference>
<feature type="domain" description="RING-type" evidence="7">
    <location>
        <begin position="428"/>
        <end position="471"/>
    </location>
</feature>
<sequence>MGKRRAGGEGTSRNVRQRGDNLECDIHQSGSIDIRENGRAESNSARMRTGARHDAADACSSANVENLQSEQVVRAAISRSPYSTRSSTHMVKEIIDKLTPEQENAIKDLGFAPILKILAFNLDNDYCSWLVDHFNAEQRTLNVHGRSLKVTPKHVGYVTGLNSGGLDVAALESELSLDDNLLTEFNIQLDNGGEIGLARLRTSLMKTNSSGTDFKVKLVLFLLCRLLCPRTKFAIRKSLLAVVAKVDNLKNMNWSKYILDHLIDSLCDQRQRNQFEFVGCIVVLMILYFEHFCIHGDAYTALCNRHIPRIEDWDEEVLKRKVDQLKVMGVFNGAQVDAMFEDHSVGEERRLEDGIEKIESRLQSIEDAMRDLKGQVEQFHQMVTRLVEMMEVNQKMVLQEMRRINAKSSIVCESCGMNGDGLHNVGDCAICLNRMMLQETALVKGCQHAYCVTCILRWASYKEQPTCPLCTRPFEFLITHRSPDGSIRSYMSEESVRHLLESSWFSPPVDDEEDLDEISVGS</sequence>
<evidence type="ECO:0000256" key="5">
    <source>
        <dbReference type="SAM" id="Coils"/>
    </source>
</evidence>
<dbReference type="PROSITE" id="PS50089">
    <property type="entry name" value="ZF_RING_2"/>
    <property type="match status" value="1"/>
</dbReference>
<evidence type="ECO:0000256" key="4">
    <source>
        <dbReference type="PROSITE-ProRule" id="PRU00175"/>
    </source>
</evidence>
<keyword evidence="5" id="KW-0175">Coiled coil</keyword>
<dbReference type="InterPro" id="IPR013083">
    <property type="entry name" value="Znf_RING/FYVE/PHD"/>
</dbReference>
<evidence type="ECO:0000259" key="7">
    <source>
        <dbReference type="PROSITE" id="PS50089"/>
    </source>
</evidence>
<evidence type="ECO:0000256" key="2">
    <source>
        <dbReference type="ARBA" id="ARBA00022771"/>
    </source>
</evidence>
<keyword evidence="2 4" id="KW-0863">Zinc-finger</keyword>
<dbReference type="PROSITE" id="PS00518">
    <property type="entry name" value="ZF_RING_1"/>
    <property type="match status" value="1"/>
</dbReference>
<dbReference type="SMART" id="SM00184">
    <property type="entry name" value="RING"/>
    <property type="match status" value="1"/>
</dbReference>
<feature type="region of interest" description="Disordered" evidence="6">
    <location>
        <begin position="1"/>
        <end position="30"/>
    </location>
</feature>
<keyword evidence="8" id="KW-1185">Reference proteome</keyword>
<protein>
    <recommendedName>
        <fullName evidence="7">RING-type domain-containing protein</fullName>
    </recommendedName>
</protein>
<dbReference type="GO" id="GO:0008270">
    <property type="term" value="F:zinc ion binding"/>
    <property type="evidence" value="ECO:0007669"/>
    <property type="project" value="UniProtKB-KW"/>
</dbReference>
<dbReference type="PANTHER" id="PTHR47361">
    <property type="entry name" value="RING/U-BOX SUPERFAMILY PROTEIN"/>
    <property type="match status" value="1"/>
</dbReference>
<accession>A0A6P6TWF9</accession>
<dbReference type="AlphaFoldDB" id="A0A6P6TWF9"/>
<proteinExistence type="predicted"/>
<dbReference type="RefSeq" id="XP_027082056.1">
    <property type="nucleotide sequence ID" value="XM_027226255.2"/>
</dbReference>